<dbReference type="Gene3D" id="1.10.630.10">
    <property type="entry name" value="Cytochrome P450"/>
    <property type="match status" value="2"/>
</dbReference>
<evidence type="ECO:0000256" key="3">
    <source>
        <dbReference type="ARBA" id="ARBA00010617"/>
    </source>
</evidence>
<dbReference type="OrthoDB" id="1037895at2759"/>
<name>A0A067KZT7_JATCU</name>
<evidence type="ECO:0000256" key="6">
    <source>
        <dbReference type="ARBA" id="ARBA00022723"/>
    </source>
</evidence>
<evidence type="ECO:0008006" key="16">
    <source>
        <dbReference type="Google" id="ProtNLM"/>
    </source>
</evidence>
<dbReference type="InterPro" id="IPR036396">
    <property type="entry name" value="Cyt_P450_sf"/>
</dbReference>
<evidence type="ECO:0000256" key="9">
    <source>
        <dbReference type="ARBA" id="ARBA00023004"/>
    </source>
</evidence>
<evidence type="ECO:0000256" key="1">
    <source>
        <dbReference type="ARBA" id="ARBA00001971"/>
    </source>
</evidence>
<sequence>MGTSRANNHPDIMKKAKEEIDFAVGKSRLVEESDKTNLPYLQSIVKETLRIHPPGPLIANANNWVDVRGQYFHLLPFGSGRRGCPGTSLALQLVQTTLAAIIQCFKWKVDGGNSSVDMEEGPGITLLRANPLICAPVTRLNPFPSF</sequence>
<keyword evidence="6 12" id="KW-0479">Metal-binding</keyword>
<evidence type="ECO:0000256" key="12">
    <source>
        <dbReference type="PIRSR" id="PIRSR602401-1"/>
    </source>
</evidence>
<evidence type="ECO:0000256" key="2">
    <source>
        <dbReference type="ARBA" id="ARBA00004167"/>
    </source>
</evidence>
<dbReference type="InterPro" id="IPR017972">
    <property type="entry name" value="Cyt_P450_CS"/>
</dbReference>
<dbReference type="PRINTS" id="PR00385">
    <property type="entry name" value="P450"/>
</dbReference>
<dbReference type="GO" id="GO:0005506">
    <property type="term" value="F:iron ion binding"/>
    <property type="evidence" value="ECO:0007669"/>
    <property type="project" value="InterPro"/>
</dbReference>
<dbReference type="PROSITE" id="PS00086">
    <property type="entry name" value="CYTOCHROME_P450"/>
    <property type="match status" value="1"/>
</dbReference>
<dbReference type="GO" id="GO:0016020">
    <property type="term" value="C:membrane"/>
    <property type="evidence" value="ECO:0007669"/>
    <property type="project" value="UniProtKB-SubCell"/>
</dbReference>
<keyword evidence="5" id="KW-0812">Transmembrane</keyword>
<keyword evidence="7" id="KW-1133">Transmembrane helix</keyword>
<keyword evidence="9 12" id="KW-0408">Iron</keyword>
<dbReference type="Proteomes" id="UP000027138">
    <property type="component" value="Unassembled WGS sequence"/>
</dbReference>
<feature type="binding site" description="axial binding residue" evidence="12">
    <location>
        <position position="84"/>
    </location>
    <ligand>
        <name>heme</name>
        <dbReference type="ChEBI" id="CHEBI:30413"/>
    </ligand>
    <ligandPart>
        <name>Fe</name>
        <dbReference type="ChEBI" id="CHEBI:18248"/>
    </ligandPart>
</feature>
<keyword evidence="4 12" id="KW-0349">Heme</keyword>
<keyword evidence="10 13" id="KW-0503">Monooxygenase</keyword>
<comment type="similarity">
    <text evidence="3 13">Belongs to the cytochrome P450 family.</text>
</comment>
<dbReference type="EMBL" id="KK914408">
    <property type="protein sequence ID" value="KDP37369.1"/>
    <property type="molecule type" value="Genomic_DNA"/>
</dbReference>
<evidence type="ECO:0000256" key="13">
    <source>
        <dbReference type="RuleBase" id="RU000461"/>
    </source>
</evidence>
<comment type="cofactor">
    <cofactor evidence="1 12">
        <name>heme</name>
        <dbReference type="ChEBI" id="CHEBI:30413"/>
    </cofactor>
</comment>
<dbReference type="AlphaFoldDB" id="A0A067KZT7"/>
<keyword evidence="15" id="KW-1185">Reference proteome</keyword>
<evidence type="ECO:0000256" key="10">
    <source>
        <dbReference type="ARBA" id="ARBA00023033"/>
    </source>
</evidence>
<evidence type="ECO:0000256" key="7">
    <source>
        <dbReference type="ARBA" id="ARBA00022989"/>
    </source>
</evidence>
<evidence type="ECO:0000256" key="8">
    <source>
        <dbReference type="ARBA" id="ARBA00023002"/>
    </source>
</evidence>
<evidence type="ECO:0000256" key="4">
    <source>
        <dbReference type="ARBA" id="ARBA00022617"/>
    </source>
</evidence>
<accession>A0A067KZT7</accession>
<protein>
    <recommendedName>
        <fullName evidence="16">Cytochrome P450</fullName>
    </recommendedName>
</protein>
<dbReference type="GO" id="GO:0020037">
    <property type="term" value="F:heme binding"/>
    <property type="evidence" value="ECO:0007669"/>
    <property type="project" value="InterPro"/>
</dbReference>
<gene>
    <name evidence="14" type="ORF">JCGZ_06823</name>
</gene>
<dbReference type="SUPFAM" id="SSF48264">
    <property type="entry name" value="Cytochrome P450"/>
    <property type="match status" value="1"/>
</dbReference>
<proteinExistence type="inferred from homology"/>
<keyword evidence="8 13" id="KW-0560">Oxidoreductase</keyword>
<evidence type="ECO:0000256" key="11">
    <source>
        <dbReference type="ARBA" id="ARBA00023136"/>
    </source>
</evidence>
<dbReference type="GO" id="GO:0004497">
    <property type="term" value="F:monooxygenase activity"/>
    <property type="evidence" value="ECO:0007669"/>
    <property type="project" value="UniProtKB-KW"/>
</dbReference>
<dbReference type="InterPro" id="IPR002401">
    <property type="entry name" value="Cyt_P450_E_grp-I"/>
</dbReference>
<evidence type="ECO:0000313" key="14">
    <source>
        <dbReference type="EMBL" id="KDP37369.1"/>
    </source>
</evidence>
<dbReference type="Pfam" id="PF00067">
    <property type="entry name" value="p450"/>
    <property type="match status" value="2"/>
</dbReference>
<dbReference type="InterPro" id="IPR001128">
    <property type="entry name" value="Cyt_P450"/>
</dbReference>
<keyword evidence="11" id="KW-0472">Membrane</keyword>
<evidence type="ECO:0000256" key="5">
    <source>
        <dbReference type="ARBA" id="ARBA00022692"/>
    </source>
</evidence>
<dbReference type="PANTHER" id="PTHR47944:SF17">
    <property type="entry name" value="3,9-DIHYDROXYPTEROCARPAN 6A-MONOOXYGENASE"/>
    <property type="match status" value="1"/>
</dbReference>
<reference evidence="14 15" key="1">
    <citation type="journal article" date="2014" name="PLoS ONE">
        <title>Global Analysis of Gene Expression Profiles in Physic Nut (Jatropha curcas L.) Seedlings Exposed to Salt Stress.</title>
        <authorList>
            <person name="Zhang L."/>
            <person name="Zhang C."/>
            <person name="Wu P."/>
            <person name="Chen Y."/>
            <person name="Li M."/>
            <person name="Jiang H."/>
            <person name="Wu G."/>
        </authorList>
    </citation>
    <scope>NUCLEOTIDE SEQUENCE [LARGE SCALE GENOMIC DNA]</scope>
    <source>
        <strain evidence="15">cv. GZQX0401</strain>
        <tissue evidence="14">Young leaves</tissue>
    </source>
</reference>
<evidence type="ECO:0000313" key="15">
    <source>
        <dbReference type="Proteomes" id="UP000027138"/>
    </source>
</evidence>
<organism evidence="14 15">
    <name type="scientific">Jatropha curcas</name>
    <name type="common">Barbados nut</name>
    <dbReference type="NCBI Taxonomy" id="180498"/>
    <lineage>
        <taxon>Eukaryota</taxon>
        <taxon>Viridiplantae</taxon>
        <taxon>Streptophyta</taxon>
        <taxon>Embryophyta</taxon>
        <taxon>Tracheophyta</taxon>
        <taxon>Spermatophyta</taxon>
        <taxon>Magnoliopsida</taxon>
        <taxon>eudicotyledons</taxon>
        <taxon>Gunneridae</taxon>
        <taxon>Pentapetalae</taxon>
        <taxon>rosids</taxon>
        <taxon>fabids</taxon>
        <taxon>Malpighiales</taxon>
        <taxon>Euphorbiaceae</taxon>
        <taxon>Crotonoideae</taxon>
        <taxon>Jatropheae</taxon>
        <taxon>Jatropha</taxon>
    </lineage>
</organism>
<dbReference type="GO" id="GO:0016705">
    <property type="term" value="F:oxidoreductase activity, acting on paired donors, with incorporation or reduction of molecular oxygen"/>
    <property type="evidence" value="ECO:0007669"/>
    <property type="project" value="InterPro"/>
</dbReference>
<dbReference type="PANTHER" id="PTHR47944">
    <property type="entry name" value="CYTOCHROME P450 98A9"/>
    <property type="match status" value="1"/>
</dbReference>
<comment type="subcellular location">
    <subcellularLocation>
        <location evidence="2">Membrane</location>
        <topology evidence="2">Single-pass membrane protein</topology>
    </subcellularLocation>
</comment>
<dbReference type="PRINTS" id="PR00463">
    <property type="entry name" value="EP450I"/>
</dbReference>